<dbReference type="GO" id="GO:0003677">
    <property type="term" value="F:DNA binding"/>
    <property type="evidence" value="ECO:0007669"/>
    <property type="project" value="UniProtKB-KW"/>
</dbReference>
<sequence>MNIGQAAKASGLSERMIRYFEKQGLIPEPARSEGGYRAYGDADVKRMRTIALAQDVGFSTNVIAQLLTMMDRAGDGDHAAEDEALAEFERKTEALRELRGRIDGMLDRARARMADADAETDIDWRAPSPDKPRGLRIERVNPERPPSARETPRRDSRQRDLTSVD</sequence>
<feature type="region of interest" description="Disordered" evidence="4">
    <location>
        <begin position="113"/>
        <end position="165"/>
    </location>
</feature>
<dbReference type="OrthoDB" id="9802944at2"/>
<accession>A0A1H7U1D8</accession>
<dbReference type="PANTHER" id="PTHR30204:SF94">
    <property type="entry name" value="HEAVY METAL-DEPENDENT TRANSCRIPTIONAL REGULATOR HI_0293-RELATED"/>
    <property type="match status" value="1"/>
</dbReference>
<keyword evidence="2" id="KW-0238">DNA-binding</keyword>
<feature type="compositionally biased region" description="Basic and acidic residues" evidence="4">
    <location>
        <begin position="122"/>
        <end position="165"/>
    </location>
</feature>
<evidence type="ECO:0000256" key="4">
    <source>
        <dbReference type="SAM" id="MobiDB-lite"/>
    </source>
</evidence>
<gene>
    <name evidence="6" type="ORF">SAMN05216382_2895</name>
</gene>
<keyword evidence="3" id="KW-0804">Transcription</keyword>
<keyword evidence="7" id="KW-1185">Reference proteome</keyword>
<feature type="domain" description="HTH merR-type" evidence="5">
    <location>
        <begin position="1"/>
        <end position="69"/>
    </location>
</feature>
<name>A0A1H7U1D8_9SPHN</name>
<dbReference type="Proteomes" id="UP000199214">
    <property type="component" value="Unassembled WGS sequence"/>
</dbReference>
<organism evidence="6 7">
    <name type="scientific">Sphingomonas palmae</name>
    <dbReference type="NCBI Taxonomy" id="1855283"/>
    <lineage>
        <taxon>Bacteria</taxon>
        <taxon>Pseudomonadati</taxon>
        <taxon>Pseudomonadota</taxon>
        <taxon>Alphaproteobacteria</taxon>
        <taxon>Sphingomonadales</taxon>
        <taxon>Sphingomonadaceae</taxon>
        <taxon>Sphingomonas</taxon>
    </lineage>
</organism>
<dbReference type="SMART" id="SM00422">
    <property type="entry name" value="HTH_MERR"/>
    <property type="match status" value="1"/>
</dbReference>
<dbReference type="RefSeq" id="WP_093007539.1">
    <property type="nucleotide sequence ID" value="NZ_FNZZ01000006.1"/>
</dbReference>
<dbReference type="PANTHER" id="PTHR30204">
    <property type="entry name" value="REDOX-CYCLING DRUG-SENSING TRANSCRIPTIONAL ACTIVATOR SOXR"/>
    <property type="match status" value="1"/>
</dbReference>
<dbReference type="Pfam" id="PF13411">
    <property type="entry name" value="MerR_1"/>
    <property type="match status" value="1"/>
</dbReference>
<proteinExistence type="predicted"/>
<dbReference type="PRINTS" id="PR00040">
    <property type="entry name" value="HTHMERR"/>
</dbReference>
<protein>
    <submittedName>
        <fullName evidence="6">Transcriptional regulator, MerR family</fullName>
    </submittedName>
</protein>
<dbReference type="PROSITE" id="PS50937">
    <property type="entry name" value="HTH_MERR_2"/>
    <property type="match status" value="1"/>
</dbReference>
<dbReference type="InterPro" id="IPR000551">
    <property type="entry name" value="MerR-type_HTH_dom"/>
</dbReference>
<dbReference type="EMBL" id="FNZZ01000006">
    <property type="protein sequence ID" value="SEL90589.1"/>
    <property type="molecule type" value="Genomic_DNA"/>
</dbReference>
<dbReference type="AlphaFoldDB" id="A0A1H7U1D8"/>
<evidence type="ECO:0000259" key="5">
    <source>
        <dbReference type="PROSITE" id="PS50937"/>
    </source>
</evidence>
<evidence type="ECO:0000313" key="6">
    <source>
        <dbReference type="EMBL" id="SEL90589.1"/>
    </source>
</evidence>
<dbReference type="Gene3D" id="1.10.1660.10">
    <property type="match status" value="1"/>
</dbReference>
<keyword evidence="1" id="KW-0805">Transcription regulation</keyword>
<dbReference type="GO" id="GO:0003700">
    <property type="term" value="F:DNA-binding transcription factor activity"/>
    <property type="evidence" value="ECO:0007669"/>
    <property type="project" value="InterPro"/>
</dbReference>
<dbReference type="STRING" id="1855283.SAMN05216382_2895"/>
<reference evidence="7" key="1">
    <citation type="submission" date="2016-10" db="EMBL/GenBank/DDBJ databases">
        <authorList>
            <person name="Varghese N."/>
            <person name="Submissions S."/>
        </authorList>
    </citation>
    <scope>NUCLEOTIDE SEQUENCE [LARGE SCALE GENOMIC DNA]</scope>
    <source>
        <strain evidence="7">JS21-1</strain>
    </source>
</reference>
<evidence type="ECO:0000256" key="3">
    <source>
        <dbReference type="ARBA" id="ARBA00023163"/>
    </source>
</evidence>
<evidence type="ECO:0000313" key="7">
    <source>
        <dbReference type="Proteomes" id="UP000199214"/>
    </source>
</evidence>
<evidence type="ECO:0000256" key="1">
    <source>
        <dbReference type="ARBA" id="ARBA00023015"/>
    </source>
</evidence>
<dbReference type="InterPro" id="IPR009061">
    <property type="entry name" value="DNA-bd_dom_put_sf"/>
</dbReference>
<evidence type="ECO:0000256" key="2">
    <source>
        <dbReference type="ARBA" id="ARBA00023125"/>
    </source>
</evidence>
<dbReference type="SUPFAM" id="SSF46955">
    <property type="entry name" value="Putative DNA-binding domain"/>
    <property type="match status" value="1"/>
</dbReference>
<dbReference type="InterPro" id="IPR047057">
    <property type="entry name" value="MerR_fam"/>
</dbReference>